<comment type="caution">
    <text evidence="1">The sequence shown here is derived from an EMBL/GenBank/DDBJ whole genome shotgun (WGS) entry which is preliminary data.</text>
</comment>
<organism evidence="1 2">
    <name type="scientific">Dreissena polymorpha</name>
    <name type="common">Zebra mussel</name>
    <name type="synonym">Mytilus polymorpha</name>
    <dbReference type="NCBI Taxonomy" id="45954"/>
    <lineage>
        <taxon>Eukaryota</taxon>
        <taxon>Metazoa</taxon>
        <taxon>Spiralia</taxon>
        <taxon>Lophotrochozoa</taxon>
        <taxon>Mollusca</taxon>
        <taxon>Bivalvia</taxon>
        <taxon>Autobranchia</taxon>
        <taxon>Heteroconchia</taxon>
        <taxon>Euheterodonta</taxon>
        <taxon>Imparidentia</taxon>
        <taxon>Neoheterodontei</taxon>
        <taxon>Myida</taxon>
        <taxon>Dreissenoidea</taxon>
        <taxon>Dreissenidae</taxon>
        <taxon>Dreissena</taxon>
    </lineage>
</organism>
<dbReference type="EMBL" id="JAIWYP010000010">
    <property type="protein sequence ID" value="KAH3751696.1"/>
    <property type="molecule type" value="Genomic_DNA"/>
</dbReference>
<name>A0A9D4DN22_DREPO</name>
<sequence>MGLQNMACMGWENEKHNVVAFAQSTRPTDTCERCPSRIRRTFSSERPGMYLMKWLSKKSLKTDALDQPVSVMIAAVPGEQPTYNSGMSRFPGKTKYGGIAWPAALPSPFSLYRRSLQVDNGQRLR</sequence>
<dbReference type="AlphaFoldDB" id="A0A9D4DN22"/>
<reference evidence="1" key="2">
    <citation type="submission" date="2020-11" db="EMBL/GenBank/DDBJ databases">
        <authorList>
            <person name="McCartney M.A."/>
            <person name="Auch B."/>
            <person name="Kono T."/>
            <person name="Mallez S."/>
            <person name="Becker A."/>
            <person name="Gohl D.M."/>
            <person name="Silverstein K.A.T."/>
            <person name="Koren S."/>
            <person name="Bechman K.B."/>
            <person name="Herman A."/>
            <person name="Abrahante J.E."/>
            <person name="Garbe J."/>
        </authorList>
    </citation>
    <scope>NUCLEOTIDE SEQUENCE</scope>
    <source>
        <strain evidence="1">Duluth1</strain>
        <tissue evidence="1">Whole animal</tissue>
    </source>
</reference>
<evidence type="ECO:0000313" key="1">
    <source>
        <dbReference type="EMBL" id="KAH3751696.1"/>
    </source>
</evidence>
<proteinExistence type="predicted"/>
<dbReference type="Proteomes" id="UP000828390">
    <property type="component" value="Unassembled WGS sequence"/>
</dbReference>
<protein>
    <submittedName>
        <fullName evidence="1">Uncharacterized protein</fullName>
    </submittedName>
</protein>
<gene>
    <name evidence="1" type="ORF">DPMN_186265</name>
</gene>
<accession>A0A9D4DN22</accession>
<reference evidence="1" key="1">
    <citation type="journal article" date="2019" name="bioRxiv">
        <title>The Genome of the Zebra Mussel, Dreissena polymorpha: A Resource for Invasive Species Research.</title>
        <authorList>
            <person name="McCartney M.A."/>
            <person name="Auch B."/>
            <person name="Kono T."/>
            <person name="Mallez S."/>
            <person name="Zhang Y."/>
            <person name="Obille A."/>
            <person name="Becker A."/>
            <person name="Abrahante J.E."/>
            <person name="Garbe J."/>
            <person name="Badalamenti J.P."/>
            <person name="Herman A."/>
            <person name="Mangelson H."/>
            <person name="Liachko I."/>
            <person name="Sullivan S."/>
            <person name="Sone E.D."/>
            <person name="Koren S."/>
            <person name="Silverstein K.A.T."/>
            <person name="Beckman K.B."/>
            <person name="Gohl D.M."/>
        </authorList>
    </citation>
    <scope>NUCLEOTIDE SEQUENCE</scope>
    <source>
        <strain evidence="1">Duluth1</strain>
        <tissue evidence="1">Whole animal</tissue>
    </source>
</reference>
<evidence type="ECO:0000313" key="2">
    <source>
        <dbReference type="Proteomes" id="UP000828390"/>
    </source>
</evidence>
<keyword evidence="2" id="KW-1185">Reference proteome</keyword>